<dbReference type="GeneID" id="28488505"/>
<evidence type="ECO:0000313" key="4">
    <source>
        <dbReference type="Proteomes" id="UP000066376"/>
    </source>
</evidence>
<dbReference type="KEGG" id="mol:YLM1_0211"/>
<name>A0A126QXK7_METOL</name>
<dbReference type="Pfam" id="PF13187">
    <property type="entry name" value="Fer4_9"/>
    <property type="match status" value="1"/>
</dbReference>
<keyword evidence="4" id="KW-1185">Reference proteome</keyword>
<dbReference type="AlphaFoldDB" id="A0A126QXK7"/>
<protein>
    <submittedName>
        <fullName evidence="3">4Fe-4S dicluster domain-containing protein</fullName>
    </submittedName>
    <submittedName>
        <fullName evidence="2">4Fe-4S ferredoxin iron-sulfur binding domain-containing protein</fullName>
    </submittedName>
</protein>
<dbReference type="Proteomes" id="UP000183442">
    <property type="component" value="Unassembled WGS sequence"/>
</dbReference>
<dbReference type="Gene3D" id="3.30.70.20">
    <property type="match status" value="1"/>
</dbReference>
<accession>A0A126QXK7</accession>
<reference evidence="4" key="2">
    <citation type="submission" date="2016-02" db="EMBL/GenBank/DDBJ databases">
        <title>The draft genome sequence of the rumen methanogen Methanobrevibacter olleyae YLM1.</title>
        <authorList>
            <consortium name="New Zealand Agricultural Greenhouse Gas Research Centre/Pastoral Greenhouse Gas Research Consortium"/>
            <person name="Kelly W.J."/>
            <person name="Li D."/>
            <person name="Lambie S.C."/>
            <person name="Attwood G.T."/>
            <person name="Altermann E."/>
            <person name="Leahy S.C."/>
        </authorList>
    </citation>
    <scope>NUCLEOTIDE SEQUENCE [LARGE SCALE GENOMIC DNA]</scope>
    <source>
        <strain evidence="4">YLM1</strain>
    </source>
</reference>
<dbReference type="PROSITE" id="PS00198">
    <property type="entry name" value="4FE4S_FER_1"/>
    <property type="match status" value="2"/>
</dbReference>
<feature type="domain" description="4Fe-4S ferredoxin-type" evidence="1">
    <location>
        <begin position="1"/>
        <end position="25"/>
    </location>
</feature>
<dbReference type="Proteomes" id="UP000066376">
    <property type="component" value="Chromosome"/>
</dbReference>
<feature type="domain" description="4Fe-4S ferredoxin-type" evidence="1">
    <location>
        <begin position="28"/>
        <end position="56"/>
    </location>
</feature>
<dbReference type="RefSeq" id="WP_234970519.1">
    <property type="nucleotide sequence ID" value="NZ_CP014265.1"/>
</dbReference>
<dbReference type="EMBL" id="FOTL01000013">
    <property type="protein sequence ID" value="SFL47422.1"/>
    <property type="molecule type" value="Genomic_DNA"/>
</dbReference>
<organism evidence="2 4">
    <name type="scientific">Methanobrevibacter olleyae</name>
    <dbReference type="NCBI Taxonomy" id="294671"/>
    <lineage>
        <taxon>Archaea</taxon>
        <taxon>Methanobacteriati</taxon>
        <taxon>Methanobacteriota</taxon>
        <taxon>Methanomada group</taxon>
        <taxon>Methanobacteria</taxon>
        <taxon>Methanobacteriales</taxon>
        <taxon>Methanobacteriaceae</taxon>
        <taxon>Methanobrevibacter</taxon>
    </lineage>
</organism>
<dbReference type="PROSITE" id="PS51379">
    <property type="entry name" value="4FE4S_FER_2"/>
    <property type="match status" value="2"/>
</dbReference>
<gene>
    <name evidence="3" type="ORF">SAMN02910297_00979</name>
    <name evidence="2" type="ORF">YLM1_0211</name>
</gene>
<dbReference type="EMBL" id="CP014265">
    <property type="protein sequence ID" value="AMK14771.1"/>
    <property type="molecule type" value="Genomic_DNA"/>
</dbReference>
<dbReference type="GO" id="GO:0016491">
    <property type="term" value="F:oxidoreductase activity"/>
    <property type="evidence" value="ECO:0007669"/>
    <property type="project" value="UniProtKB-ARBA"/>
</dbReference>
<dbReference type="InterPro" id="IPR017896">
    <property type="entry name" value="4Fe4S_Fe-S-bd"/>
</dbReference>
<evidence type="ECO:0000259" key="1">
    <source>
        <dbReference type="PROSITE" id="PS51379"/>
    </source>
</evidence>
<evidence type="ECO:0000313" key="5">
    <source>
        <dbReference type="Proteomes" id="UP000183442"/>
    </source>
</evidence>
<evidence type="ECO:0000313" key="2">
    <source>
        <dbReference type="EMBL" id="AMK14771.1"/>
    </source>
</evidence>
<reference evidence="2 4" key="1">
    <citation type="journal article" date="2016" name="Genome Announc.">
        <title>Draft Genome Sequence of the Rumen Methanogen Methanobrevibacter olleyae YLM1.</title>
        <authorList>
            <person name="Kelly W.J."/>
            <person name="Li D."/>
            <person name="Lambie S.C."/>
            <person name="Cox F."/>
            <person name="Attwood G.T."/>
            <person name="Altermann E."/>
            <person name="Leahy S.C."/>
        </authorList>
    </citation>
    <scope>NUCLEOTIDE SEQUENCE [LARGE SCALE GENOMIC DNA]</scope>
    <source>
        <strain evidence="2 4">YLM1</strain>
    </source>
</reference>
<dbReference type="InterPro" id="IPR017900">
    <property type="entry name" value="4Fe4S_Fe_S_CS"/>
</dbReference>
<reference evidence="5" key="3">
    <citation type="submission" date="2016-10" db="EMBL/GenBank/DDBJ databases">
        <authorList>
            <person name="Varghese N."/>
        </authorList>
    </citation>
    <scope>NUCLEOTIDE SEQUENCE [LARGE SCALE GENOMIC DNA]</scope>
    <source>
        <strain evidence="5">DSM 16632</strain>
    </source>
</reference>
<dbReference type="SUPFAM" id="SSF54862">
    <property type="entry name" value="4Fe-4S ferredoxins"/>
    <property type="match status" value="1"/>
</dbReference>
<dbReference type="STRING" id="294671.YLM1_0211"/>
<proteinExistence type="predicted"/>
<reference evidence="3" key="4">
    <citation type="submission" date="2016-10" db="EMBL/GenBank/DDBJ databases">
        <authorList>
            <person name="de Groot N.N."/>
        </authorList>
    </citation>
    <scope>NUCLEOTIDE SEQUENCE [LARGE SCALE GENOMIC DNA]</scope>
    <source>
        <strain evidence="3">DSM 16632</strain>
    </source>
</reference>
<dbReference type="PATRIC" id="fig|294671.3.peg.211"/>
<sequence length="56" mass="6182">MIVIDLEECGVCEKCIPICPKELIEKKGYAMIIKDGCDDCGICLDICPLGAIYEEE</sequence>
<evidence type="ECO:0000313" key="3">
    <source>
        <dbReference type="EMBL" id="SFL47422.1"/>
    </source>
</evidence>